<evidence type="ECO:0000259" key="4">
    <source>
        <dbReference type="SMART" id="SM00796"/>
    </source>
</evidence>
<dbReference type="Gene3D" id="3.30.1360.40">
    <property type="match status" value="1"/>
</dbReference>
<dbReference type="AlphaFoldDB" id="A0A4Q7Z9I9"/>
<reference evidence="5 6" key="1">
    <citation type="submission" date="2019-02" db="EMBL/GenBank/DDBJ databases">
        <title>Genomic Encyclopedia of Type Strains, Phase IV (KMG-IV): sequencing the most valuable type-strain genomes for metagenomic binning, comparative biology and taxonomic classification.</title>
        <authorList>
            <person name="Goeker M."/>
        </authorList>
    </citation>
    <scope>NUCLEOTIDE SEQUENCE [LARGE SCALE GENOMIC DNA]</scope>
    <source>
        <strain evidence="5 6">DSM 105135</strain>
    </source>
</reference>
<accession>A0A4Q7Z9I9</accession>
<dbReference type="PANTHER" id="PTHR34698">
    <property type="entry name" value="5-OXOPROLINASE SUBUNIT B"/>
    <property type="match status" value="1"/>
</dbReference>
<dbReference type="OrthoDB" id="9778567at2"/>
<dbReference type="Proteomes" id="UP000292423">
    <property type="component" value="Unassembled WGS sequence"/>
</dbReference>
<keyword evidence="2" id="KW-0378">Hydrolase</keyword>
<evidence type="ECO:0000256" key="3">
    <source>
        <dbReference type="ARBA" id="ARBA00022840"/>
    </source>
</evidence>
<dbReference type="RefSeq" id="WP_130412442.1">
    <property type="nucleotide sequence ID" value="NZ_SHKX01000011.1"/>
</dbReference>
<dbReference type="SMART" id="SM00796">
    <property type="entry name" value="AHS1"/>
    <property type="match status" value="1"/>
</dbReference>
<dbReference type="PANTHER" id="PTHR34698:SF2">
    <property type="entry name" value="5-OXOPROLINASE SUBUNIT B"/>
    <property type="match status" value="1"/>
</dbReference>
<evidence type="ECO:0000313" key="6">
    <source>
        <dbReference type="Proteomes" id="UP000292423"/>
    </source>
</evidence>
<dbReference type="SUPFAM" id="SSF50891">
    <property type="entry name" value="Cyclophilin-like"/>
    <property type="match status" value="1"/>
</dbReference>
<keyword evidence="3" id="KW-0067">ATP-binding</keyword>
<sequence>MNTHTFTPLGQTALQITFGEAIDRAVNHRVHAAWRALRDADLPGVVNLVPAYATLTVLLDPLAVLLGTASLLAIQSQLPSLLAAADAHRFTPRQIELPVRYDGPDLARVSTHTGLSEAEVIRRHSAGVYDVYFLGFSPGFAYLGGLDPQLATPRLDTPRVQVAAGSVAIGASQTAVYPQATPGGWNLIGHCDEVLFDPLSAEPCRLQPGDQVVFVPVEASC</sequence>
<name>A0A4Q7Z9I9_9GAMM</name>
<dbReference type="GO" id="GO:0016787">
    <property type="term" value="F:hydrolase activity"/>
    <property type="evidence" value="ECO:0007669"/>
    <property type="project" value="UniProtKB-KW"/>
</dbReference>
<evidence type="ECO:0000256" key="1">
    <source>
        <dbReference type="ARBA" id="ARBA00022741"/>
    </source>
</evidence>
<dbReference type="Gene3D" id="2.40.100.10">
    <property type="entry name" value="Cyclophilin-like"/>
    <property type="match status" value="1"/>
</dbReference>
<keyword evidence="1" id="KW-0547">Nucleotide-binding</keyword>
<comment type="caution">
    <text evidence="5">The sequence shown here is derived from an EMBL/GenBank/DDBJ whole genome shotgun (WGS) entry which is preliminary data.</text>
</comment>
<keyword evidence="6" id="KW-1185">Reference proteome</keyword>
<dbReference type="SUPFAM" id="SSF160467">
    <property type="entry name" value="PH0987 N-terminal domain-like"/>
    <property type="match status" value="1"/>
</dbReference>
<dbReference type="InterPro" id="IPR010016">
    <property type="entry name" value="PxpB"/>
</dbReference>
<dbReference type="Pfam" id="PF02682">
    <property type="entry name" value="CT_C_D"/>
    <property type="match status" value="1"/>
</dbReference>
<organism evidence="5 6">
    <name type="scientific">Fluviicoccus keumensis</name>
    <dbReference type="NCBI Taxonomy" id="1435465"/>
    <lineage>
        <taxon>Bacteria</taxon>
        <taxon>Pseudomonadati</taxon>
        <taxon>Pseudomonadota</taxon>
        <taxon>Gammaproteobacteria</taxon>
        <taxon>Moraxellales</taxon>
        <taxon>Moraxellaceae</taxon>
        <taxon>Fluviicoccus</taxon>
    </lineage>
</organism>
<dbReference type="GO" id="GO:0005524">
    <property type="term" value="F:ATP binding"/>
    <property type="evidence" value="ECO:0007669"/>
    <property type="project" value="UniProtKB-KW"/>
</dbReference>
<proteinExistence type="predicted"/>
<protein>
    <submittedName>
        <fullName evidence="5">KipI family sensor histidine kinase inhibitor</fullName>
    </submittedName>
</protein>
<feature type="domain" description="Carboxyltransferase" evidence="4">
    <location>
        <begin position="4"/>
        <end position="206"/>
    </location>
</feature>
<evidence type="ECO:0000313" key="5">
    <source>
        <dbReference type="EMBL" id="RZU47178.1"/>
    </source>
</evidence>
<evidence type="ECO:0000256" key="2">
    <source>
        <dbReference type="ARBA" id="ARBA00022801"/>
    </source>
</evidence>
<gene>
    <name evidence="5" type="ORF">EV700_1572</name>
</gene>
<dbReference type="InterPro" id="IPR003833">
    <property type="entry name" value="CT_C_D"/>
</dbReference>
<dbReference type="EMBL" id="SHKX01000011">
    <property type="protein sequence ID" value="RZU47178.1"/>
    <property type="molecule type" value="Genomic_DNA"/>
</dbReference>
<dbReference type="InterPro" id="IPR029000">
    <property type="entry name" value="Cyclophilin-like_dom_sf"/>
</dbReference>
<dbReference type="NCBIfam" id="TIGR00370">
    <property type="entry name" value="5-oxoprolinase subunit PxpB"/>
    <property type="match status" value="1"/>
</dbReference>